<dbReference type="Pfam" id="PF10236">
    <property type="entry name" value="DAP3"/>
    <property type="match status" value="2"/>
</dbReference>
<feature type="compositionally biased region" description="Low complexity" evidence="8">
    <location>
        <begin position="631"/>
        <end position="644"/>
    </location>
</feature>
<organism evidence="9 10">
    <name type="scientific">Mycena venus</name>
    <dbReference type="NCBI Taxonomy" id="2733690"/>
    <lineage>
        <taxon>Eukaryota</taxon>
        <taxon>Fungi</taxon>
        <taxon>Dikarya</taxon>
        <taxon>Basidiomycota</taxon>
        <taxon>Agaricomycotina</taxon>
        <taxon>Agaricomycetes</taxon>
        <taxon>Agaricomycetidae</taxon>
        <taxon>Agaricales</taxon>
        <taxon>Marasmiineae</taxon>
        <taxon>Mycenaceae</taxon>
        <taxon>Mycena</taxon>
    </lineage>
</organism>
<gene>
    <name evidence="9" type="ORF">MVEN_02586800</name>
</gene>
<dbReference type="EMBL" id="JACAZI010000039">
    <property type="protein sequence ID" value="KAF7326929.1"/>
    <property type="molecule type" value="Genomic_DNA"/>
</dbReference>
<feature type="region of interest" description="Disordered" evidence="8">
    <location>
        <begin position="413"/>
        <end position="436"/>
    </location>
</feature>
<name>A0A8H6U1J1_9AGAR</name>
<feature type="region of interest" description="Disordered" evidence="8">
    <location>
        <begin position="589"/>
        <end position="651"/>
    </location>
</feature>
<feature type="compositionally biased region" description="Acidic residues" evidence="8">
    <location>
        <begin position="367"/>
        <end position="376"/>
    </location>
</feature>
<dbReference type="PANTHER" id="PTHR12810:SF0">
    <property type="entry name" value="SMALL RIBOSOMAL SUBUNIT PROTEIN MS29"/>
    <property type="match status" value="1"/>
</dbReference>
<keyword evidence="6" id="KW-0687">Ribonucleoprotein</keyword>
<feature type="region of interest" description="Disordered" evidence="8">
    <location>
        <begin position="357"/>
        <end position="401"/>
    </location>
</feature>
<dbReference type="PANTHER" id="PTHR12810">
    <property type="entry name" value="MITOCHONDRIAL 28S RIBOSOMAL PROTEIN S29"/>
    <property type="match status" value="1"/>
</dbReference>
<keyword evidence="5" id="KW-0496">Mitochondrion</keyword>
<evidence type="ECO:0000313" key="10">
    <source>
        <dbReference type="Proteomes" id="UP000620124"/>
    </source>
</evidence>
<feature type="compositionally biased region" description="Low complexity" evidence="8">
    <location>
        <begin position="377"/>
        <end position="386"/>
    </location>
</feature>
<dbReference type="AlphaFoldDB" id="A0A8H6U1J1"/>
<accession>A0A8H6U1J1</accession>
<evidence type="ECO:0000256" key="6">
    <source>
        <dbReference type="ARBA" id="ARBA00023274"/>
    </source>
</evidence>
<protein>
    <recommendedName>
        <fullName evidence="7">Small ribosomal subunit protein mS29</fullName>
    </recommendedName>
</protein>
<dbReference type="InterPro" id="IPR019368">
    <property type="entry name" value="Ribosomal_mS29"/>
</dbReference>
<dbReference type="Proteomes" id="UP000620124">
    <property type="component" value="Unassembled WGS sequence"/>
</dbReference>
<keyword evidence="10" id="KW-1185">Reference proteome</keyword>
<keyword evidence="3" id="KW-0809">Transit peptide</keyword>
<dbReference type="OrthoDB" id="274828at2759"/>
<reference evidence="9" key="1">
    <citation type="submission" date="2020-05" db="EMBL/GenBank/DDBJ databases">
        <title>Mycena genomes resolve the evolution of fungal bioluminescence.</title>
        <authorList>
            <person name="Tsai I.J."/>
        </authorList>
    </citation>
    <scope>NUCLEOTIDE SEQUENCE</scope>
    <source>
        <strain evidence="9">CCC161011</strain>
    </source>
</reference>
<dbReference type="GO" id="GO:0005763">
    <property type="term" value="C:mitochondrial small ribosomal subunit"/>
    <property type="evidence" value="ECO:0007669"/>
    <property type="project" value="TreeGrafter"/>
</dbReference>
<comment type="similarity">
    <text evidence="2">Belongs to the mitochondrion-specific ribosomal protein mS29 family.</text>
</comment>
<evidence type="ECO:0000256" key="5">
    <source>
        <dbReference type="ARBA" id="ARBA00023128"/>
    </source>
</evidence>
<evidence type="ECO:0000256" key="7">
    <source>
        <dbReference type="ARBA" id="ARBA00035140"/>
    </source>
</evidence>
<evidence type="ECO:0000256" key="1">
    <source>
        <dbReference type="ARBA" id="ARBA00004173"/>
    </source>
</evidence>
<proteinExistence type="inferred from homology"/>
<dbReference type="GO" id="GO:0003735">
    <property type="term" value="F:structural constituent of ribosome"/>
    <property type="evidence" value="ECO:0007669"/>
    <property type="project" value="TreeGrafter"/>
</dbReference>
<evidence type="ECO:0000256" key="4">
    <source>
        <dbReference type="ARBA" id="ARBA00022980"/>
    </source>
</evidence>
<comment type="subcellular location">
    <subcellularLocation>
        <location evidence="1">Mitochondrion</location>
    </subcellularLocation>
</comment>
<feature type="compositionally biased region" description="Acidic residues" evidence="8">
    <location>
        <begin position="387"/>
        <end position="399"/>
    </location>
</feature>
<feature type="compositionally biased region" description="Low complexity" evidence="8">
    <location>
        <begin position="610"/>
        <end position="620"/>
    </location>
</feature>
<feature type="region of interest" description="Disordered" evidence="8">
    <location>
        <begin position="468"/>
        <end position="517"/>
    </location>
</feature>
<evidence type="ECO:0000256" key="2">
    <source>
        <dbReference type="ARBA" id="ARBA00009863"/>
    </source>
</evidence>
<evidence type="ECO:0000256" key="8">
    <source>
        <dbReference type="SAM" id="MobiDB-lite"/>
    </source>
</evidence>
<evidence type="ECO:0000313" key="9">
    <source>
        <dbReference type="EMBL" id="KAF7326929.1"/>
    </source>
</evidence>
<sequence length="874" mass="94385">MFLLGRGLLGPAPLLRFGARYKKKRSAYAVASPNQNAKGKSGKAVIQRDAQGRPIIKQREKSLGTFKPLGAGGLTHVLFENEGPGRVELDVPPMRPRMLAPGVPTRFHDTDPTSPMRVYGVPKHMLLEFRMLGTPCSITTSTTLSLIRALEESKDAPSRLVLNGRPGVGKSFLLLQAAQYASASREWIRTLRSPMADRTFAAGTPLTALIEFGLGGASDASSAGTAPSVDALLRAPFVLDAVMAELGAQEEFPVLIVIDDFQALCGRSLYKDPRFKTIRPHHLSMPRLLLEYAGGRKKLARGLVLTALTRTDPQFPVPPQLADALRLGNEFTKSPRSVGYRRSTQLAAYLEGEVEEPTDPFAYLDSNEPELSDEDSSAALSSSALPDSEELSDAEESYDSDANAELASALQRNADADADTGEPRWMGWTAYDPPTYEDSEEWRTMVMPREENEWDGEAHELGALAEAQEDAELAEDEDGADLDGNVDSVAGQEDGKKKKKKKGVEQEDEAEPPKTRKVRALRAIRVPDALSVREAAGLFEVWLDAGVLRTGGQRRRTRRAELDAREEYRAVKAAVDADPETAYDAELADAVESDSQGLDASSSAPPPSTPAQRQPTTRPASFSSVASRTFAKPAPSAAKAAAEAAKSEDDEKKIAQLRAELEGGAFDVVRALEQDAEGRQWALKRAAEDAQVESLDAEVRVLPPRAPHDSNYPGDEGLEEVEGTPVRAEEASAEEDLVRAAEALGESADADAAAQETYTPLELGPDPQIAHILSEGVRDAFADPDSVGDLLRTNTADVDEVLYGNENDEDLSDEEDVGEEDEFGSGNGVKAEKEAREVEEETGADELFLSKYQESSGNARTFVKGLVGTLQTSG</sequence>
<feature type="region of interest" description="Disordered" evidence="8">
    <location>
        <begin position="798"/>
        <end position="844"/>
    </location>
</feature>
<keyword evidence="4" id="KW-0689">Ribosomal protein</keyword>
<evidence type="ECO:0000256" key="3">
    <source>
        <dbReference type="ARBA" id="ARBA00022946"/>
    </source>
</evidence>
<comment type="caution">
    <text evidence="9">The sequence shown here is derived from an EMBL/GenBank/DDBJ whole genome shotgun (WGS) entry which is preliminary data.</text>
</comment>
<feature type="region of interest" description="Disordered" evidence="8">
    <location>
        <begin position="702"/>
        <end position="736"/>
    </location>
</feature>
<feature type="compositionally biased region" description="Acidic residues" evidence="8">
    <location>
        <begin position="468"/>
        <end position="481"/>
    </location>
</feature>
<feature type="compositionally biased region" description="Acidic residues" evidence="8">
    <location>
        <begin position="806"/>
        <end position="823"/>
    </location>
</feature>